<comment type="caution">
    <text evidence="2">The sequence shown here is derived from an EMBL/GenBank/DDBJ whole genome shotgun (WGS) entry which is preliminary data.</text>
</comment>
<accession>A0A941EE24</accession>
<proteinExistence type="predicted"/>
<organism evidence="2 3">
    <name type="scientific">Actinospica acidithermotolerans</name>
    <dbReference type="NCBI Taxonomy" id="2828514"/>
    <lineage>
        <taxon>Bacteria</taxon>
        <taxon>Bacillati</taxon>
        <taxon>Actinomycetota</taxon>
        <taxon>Actinomycetes</taxon>
        <taxon>Catenulisporales</taxon>
        <taxon>Actinospicaceae</taxon>
        <taxon>Actinospica</taxon>
    </lineage>
</organism>
<dbReference type="Proteomes" id="UP000676325">
    <property type="component" value="Unassembled WGS sequence"/>
</dbReference>
<feature type="domain" description="SsuA/THI5-like" evidence="1">
    <location>
        <begin position="67"/>
        <end position="278"/>
    </location>
</feature>
<dbReference type="RefSeq" id="WP_212520086.1">
    <property type="nucleotide sequence ID" value="NZ_JAGSOH010000070.1"/>
</dbReference>
<dbReference type="PANTHER" id="PTHR31528:SF3">
    <property type="entry name" value="THIAMINE BIOSYNTHESIS PROTEIN HI_0357-RELATED"/>
    <property type="match status" value="1"/>
</dbReference>
<protein>
    <submittedName>
        <fullName evidence="2">ABC transporter substrate-binding protein</fullName>
    </submittedName>
</protein>
<gene>
    <name evidence="2" type="ORF">KDK95_21765</name>
</gene>
<dbReference type="SUPFAM" id="SSF53850">
    <property type="entry name" value="Periplasmic binding protein-like II"/>
    <property type="match status" value="1"/>
</dbReference>
<dbReference type="InterPro" id="IPR015168">
    <property type="entry name" value="SsuA/THI5"/>
</dbReference>
<dbReference type="PANTHER" id="PTHR31528">
    <property type="entry name" value="4-AMINO-5-HYDROXYMETHYL-2-METHYLPYRIMIDINE PHOSPHATE SYNTHASE THI11-RELATED"/>
    <property type="match status" value="1"/>
</dbReference>
<dbReference type="AlphaFoldDB" id="A0A941EE24"/>
<reference evidence="2" key="1">
    <citation type="submission" date="2021-04" db="EMBL/GenBank/DDBJ databases">
        <title>Genome based classification of Actinospica acidithermotolerans sp. nov., an actinobacterium isolated from an Indonesian hot spring.</title>
        <authorList>
            <person name="Kusuma A.B."/>
            <person name="Putra K.E."/>
            <person name="Nafisah S."/>
            <person name="Loh J."/>
            <person name="Nouioui I."/>
            <person name="Goodfellow M."/>
        </authorList>
    </citation>
    <scope>NUCLEOTIDE SEQUENCE</scope>
    <source>
        <strain evidence="2">MGRD01-02</strain>
    </source>
</reference>
<evidence type="ECO:0000313" key="3">
    <source>
        <dbReference type="Proteomes" id="UP000676325"/>
    </source>
</evidence>
<name>A0A941EE24_9ACTN</name>
<keyword evidence="3" id="KW-1185">Reference proteome</keyword>
<dbReference type="Gene3D" id="3.40.190.10">
    <property type="entry name" value="Periplasmic binding protein-like II"/>
    <property type="match status" value="2"/>
</dbReference>
<dbReference type="GO" id="GO:0009228">
    <property type="term" value="P:thiamine biosynthetic process"/>
    <property type="evidence" value="ECO:0007669"/>
    <property type="project" value="InterPro"/>
</dbReference>
<dbReference type="InterPro" id="IPR006311">
    <property type="entry name" value="TAT_signal"/>
</dbReference>
<dbReference type="Pfam" id="PF09084">
    <property type="entry name" value="NMT1"/>
    <property type="match status" value="1"/>
</dbReference>
<evidence type="ECO:0000313" key="2">
    <source>
        <dbReference type="EMBL" id="MBR7828953.1"/>
    </source>
</evidence>
<dbReference type="EMBL" id="JAGSOH010000070">
    <property type="protein sequence ID" value="MBR7828953.1"/>
    <property type="molecule type" value="Genomic_DNA"/>
</dbReference>
<sequence length="366" mass="38558">MNSPPDPGDRPPNLTRRSLLALGLGAGVTALTAWGGGPGSGAAGTQQAANDGVSMTDVSLALDWTPNTNHTGIFVAQQLGYFAARGINLRIVPYGSTAPETLISTHKADFGISYQDGLTEAAVAGGDIVSIFAITQKTDVVIGVRADAAIKSPAQLDGKVYAGYGGPMEVPMLQYVIRAAGGTGQFKDVTLNTDAYQALYAGQADFAMPEPTWEVLQAALVGKPLRTFDVTDYGFPAIYSAIIASSNHYLHRNGDVAKRFLAAIEEGYAYASAHPTEAANLLIQANQAVLGTQTELVIQSAQLEAAQYYKDAEGRIGYQSAARWQALTAFMFENGILTDSAGKPIKTEPKVSTLFTNQYLPASVTA</sequence>
<dbReference type="InterPro" id="IPR027939">
    <property type="entry name" value="NMT1/THI5"/>
</dbReference>
<dbReference type="PROSITE" id="PS51318">
    <property type="entry name" value="TAT"/>
    <property type="match status" value="1"/>
</dbReference>
<evidence type="ECO:0000259" key="1">
    <source>
        <dbReference type="Pfam" id="PF09084"/>
    </source>
</evidence>